<dbReference type="Proteomes" id="UP001183615">
    <property type="component" value="Unassembled WGS sequence"/>
</dbReference>
<feature type="domain" description="Sugar-binding" evidence="5">
    <location>
        <begin position="64"/>
        <end position="314"/>
    </location>
</feature>
<keyword evidence="3" id="KW-0238">DNA-binding</keyword>
<dbReference type="RefSeq" id="WP_311618968.1">
    <property type="nucleotide sequence ID" value="NZ_JAVREV010000010.1"/>
</dbReference>
<accession>A0ABU2S6W9</accession>
<protein>
    <submittedName>
        <fullName evidence="7">Sugar-binding transcriptional regulator</fullName>
    </submittedName>
</protein>
<comment type="similarity">
    <text evidence="1">Belongs to the SorC transcriptional regulatory family.</text>
</comment>
<dbReference type="InterPro" id="IPR051054">
    <property type="entry name" value="SorC_transcr_regulators"/>
</dbReference>
<evidence type="ECO:0000259" key="5">
    <source>
        <dbReference type="Pfam" id="PF04198"/>
    </source>
</evidence>
<dbReference type="Pfam" id="PF12802">
    <property type="entry name" value="MarR_2"/>
    <property type="match status" value="1"/>
</dbReference>
<keyword evidence="8" id="KW-1185">Reference proteome</keyword>
<name>A0ABU2S6W9_9ACTN</name>
<evidence type="ECO:0000256" key="4">
    <source>
        <dbReference type="ARBA" id="ARBA00023163"/>
    </source>
</evidence>
<dbReference type="Gene3D" id="3.40.50.1360">
    <property type="match status" value="1"/>
</dbReference>
<dbReference type="SUPFAM" id="SSF100950">
    <property type="entry name" value="NagB/RpiA/CoA transferase-like"/>
    <property type="match status" value="1"/>
</dbReference>
<dbReference type="InterPro" id="IPR009057">
    <property type="entry name" value="Homeodomain-like_sf"/>
</dbReference>
<reference evidence="8" key="1">
    <citation type="submission" date="2023-07" db="EMBL/GenBank/DDBJ databases">
        <title>30 novel species of actinomycetes from the DSMZ collection.</title>
        <authorList>
            <person name="Nouioui I."/>
        </authorList>
    </citation>
    <scope>NUCLEOTIDE SEQUENCE [LARGE SCALE GENOMIC DNA]</scope>
    <source>
        <strain evidence="8">DSM 41886</strain>
    </source>
</reference>
<evidence type="ECO:0000256" key="3">
    <source>
        <dbReference type="ARBA" id="ARBA00023125"/>
    </source>
</evidence>
<keyword evidence="2" id="KW-0805">Transcription regulation</keyword>
<dbReference type="EMBL" id="JAVREV010000010">
    <property type="protein sequence ID" value="MDT0444716.1"/>
    <property type="molecule type" value="Genomic_DNA"/>
</dbReference>
<organism evidence="7 8">
    <name type="scientific">Streptomyces johnsoniae</name>
    <dbReference type="NCBI Taxonomy" id="3075532"/>
    <lineage>
        <taxon>Bacteria</taxon>
        <taxon>Bacillati</taxon>
        <taxon>Actinomycetota</taxon>
        <taxon>Actinomycetes</taxon>
        <taxon>Kitasatosporales</taxon>
        <taxon>Streptomycetaceae</taxon>
        <taxon>Streptomyces</taxon>
    </lineage>
</organism>
<evidence type="ECO:0000313" key="8">
    <source>
        <dbReference type="Proteomes" id="UP001183615"/>
    </source>
</evidence>
<feature type="domain" description="HTH marR-type" evidence="6">
    <location>
        <begin position="19"/>
        <end position="58"/>
    </location>
</feature>
<dbReference type="SUPFAM" id="SSF46689">
    <property type="entry name" value="Homeodomain-like"/>
    <property type="match status" value="1"/>
</dbReference>
<dbReference type="PANTHER" id="PTHR34294:SF1">
    <property type="entry name" value="TRANSCRIPTIONAL REGULATOR LSRR"/>
    <property type="match status" value="1"/>
</dbReference>
<dbReference type="Pfam" id="PF04198">
    <property type="entry name" value="Sugar-bind"/>
    <property type="match status" value="1"/>
</dbReference>
<dbReference type="InterPro" id="IPR037171">
    <property type="entry name" value="NagB/RpiA_transferase-like"/>
</dbReference>
<evidence type="ECO:0000259" key="6">
    <source>
        <dbReference type="Pfam" id="PF12802"/>
    </source>
</evidence>
<dbReference type="InterPro" id="IPR036388">
    <property type="entry name" value="WH-like_DNA-bd_sf"/>
</dbReference>
<evidence type="ECO:0000256" key="1">
    <source>
        <dbReference type="ARBA" id="ARBA00010466"/>
    </source>
</evidence>
<comment type="caution">
    <text evidence="7">The sequence shown here is derived from an EMBL/GenBank/DDBJ whole genome shotgun (WGS) entry which is preliminary data.</text>
</comment>
<evidence type="ECO:0000256" key="2">
    <source>
        <dbReference type="ARBA" id="ARBA00023015"/>
    </source>
</evidence>
<dbReference type="InterPro" id="IPR000835">
    <property type="entry name" value="HTH_MarR-typ"/>
</dbReference>
<sequence length="317" mass="33142">MASPEELRLMTRVARMYYTEGVRQPQIARRLGLSQARVSRLLSKAEQHGIVRITVSPPAGTHPELEGALQERYGLRLALVVEVGEDEEQRILPELGAAAAYYLEATLRSGDVIGISSWSASLLALVDHLHPAPGLAGVRVVQVLGGVGDPAAAEHATRLTDRMARVLHGDAVHLPSPGVAGSAASAKALREDPFVAAGLALFDGITVALVGIGSLEPSRVLASSGNVFSAAEIEQLRAAGAVGDVCLNFFDAAGTPVDAGTAERVIGITPDGLRAVPRCVAVAGGRRKTEAVRGALRGGLVNVLITDRFTAERLTRP</sequence>
<evidence type="ECO:0000313" key="7">
    <source>
        <dbReference type="EMBL" id="MDT0444716.1"/>
    </source>
</evidence>
<dbReference type="Gene3D" id="1.10.10.10">
    <property type="entry name" value="Winged helix-like DNA-binding domain superfamily/Winged helix DNA-binding domain"/>
    <property type="match status" value="1"/>
</dbReference>
<dbReference type="InterPro" id="IPR007324">
    <property type="entry name" value="Sugar-bd_dom_put"/>
</dbReference>
<proteinExistence type="inferred from homology"/>
<keyword evidence="4" id="KW-0804">Transcription</keyword>
<gene>
    <name evidence="7" type="ORF">RM779_19235</name>
</gene>
<dbReference type="PANTHER" id="PTHR34294">
    <property type="entry name" value="TRANSCRIPTIONAL REGULATOR-RELATED"/>
    <property type="match status" value="1"/>
</dbReference>